<feature type="non-terminal residue" evidence="8">
    <location>
        <position position="1"/>
    </location>
</feature>
<feature type="domain" description="Reverse transcriptase RNase H-like" evidence="7">
    <location>
        <begin position="1"/>
        <end position="94"/>
    </location>
</feature>
<evidence type="ECO:0000259" key="7">
    <source>
        <dbReference type="Pfam" id="PF17917"/>
    </source>
</evidence>
<evidence type="ECO:0000313" key="9">
    <source>
        <dbReference type="Proteomes" id="UP000236291"/>
    </source>
</evidence>
<dbReference type="EMBL" id="ASHM01136780">
    <property type="protein sequence ID" value="PNX60458.1"/>
    <property type="molecule type" value="Genomic_DNA"/>
</dbReference>
<keyword evidence="5" id="KW-0378">Hydrolase</keyword>
<dbReference type="Proteomes" id="UP000236291">
    <property type="component" value="Unassembled WGS sequence"/>
</dbReference>
<accession>A0A2K3K2E5</accession>
<evidence type="ECO:0000256" key="1">
    <source>
        <dbReference type="ARBA" id="ARBA00022679"/>
    </source>
</evidence>
<dbReference type="Gene3D" id="3.10.20.370">
    <property type="match status" value="1"/>
</dbReference>
<reference evidence="8 9" key="2">
    <citation type="journal article" date="2017" name="Front. Plant Sci.">
        <title>Gene Classification and Mining of Molecular Markers Useful in Red Clover (Trifolium pratense) Breeding.</title>
        <authorList>
            <person name="Istvanek J."/>
            <person name="Dluhosova J."/>
            <person name="Dluhos P."/>
            <person name="Patkova L."/>
            <person name="Nedelnik J."/>
            <person name="Repkova J."/>
        </authorList>
    </citation>
    <scope>NUCLEOTIDE SEQUENCE [LARGE SCALE GENOMIC DNA]</scope>
    <source>
        <strain evidence="9">cv. Tatra</strain>
        <tissue evidence="8">Young leaves</tissue>
    </source>
</reference>
<keyword evidence="6" id="KW-0695">RNA-directed DNA polymerase</keyword>
<dbReference type="InterPro" id="IPR041373">
    <property type="entry name" value="RT_RNaseH"/>
</dbReference>
<dbReference type="PANTHER" id="PTHR34072:SF57">
    <property type="entry name" value="RNA-DIRECTED DNA POLYMERASE"/>
    <property type="match status" value="1"/>
</dbReference>
<evidence type="ECO:0000256" key="6">
    <source>
        <dbReference type="ARBA" id="ARBA00022918"/>
    </source>
</evidence>
<dbReference type="PANTHER" id="PTHR34072">
    <property type="entry name" value="ENZYMATIC POLYPROTEIN-RELATED"/>
    <property type="match status" value="1"/>
</dbReference>
<dbReference type="Pfam" id="PF17917">
    <property type="entry name" value="RT_RNaseH"/>
    <property type="match status" value="1"/>
</dbReference>
<organism evidence="8 9">
    <name type="scientific">Trifolium pratense</name>
    <name type="common">Red clover</name>
    <dbReference type="NCBI Taxonomy" id="57577"/>
    <lineage>
        <taxon>Eukaryota</taxon>
        <taxon>Viridiplantae</taxon>
        <taxon>Streptophyta</taxon>
        <taxon>Embryophyta</taxon>
        <taxon>Tracheophyta</taxon>
        <taxon>Spermatophyta</taxon>
        <taxon>Magnoliopsida</taxon>
        <taxon>eudicotyledons</taxon>
        <taxon>Gunneridae</taxon>
        <taxon>Pentapetalae</taxon>
        <taxon>rosids</taxon>
        <taxon>fabids</taxon>
        <taxon>Fabales</taxon>
        <taxon>Fabaceae</taxon>
        <taxon>Papilionoideae</taxon>
        <taxon>50 kb inversion clade</taxon>
        <taxon>NPAAA clade</taxon>
        <taxon>Hologalegina</taxon>
        <taxon>IRL clade</taxon>
        <taxon>Trifolieae</taxon>
        <taxon>Trifolium</taxon>
    </lineage>
</organism>
<evidence type="ECO:0000256" key="3">
    <source>
        <dbReference type="ARBA" id="ARBA00022722"/>
    </source>
</evidence>
<dbReference type="GO" id="GO:0003964">
    <property type="term" value="F:RNA-directed DNA polymerase activity"/>
    <property type="evidence" value="ECO:0007669"/>
    <property type="project" value="UniProtKB-KW"/>
</dbReference>
<dbReference type="SUPFAM" id="SSF56672">
    <property type="entry name" value="DNA/RNA polymerases"/>
    <property type="match status" value="1"/>
</dbReference>
<evidence type="ECO:0000256" key="4">
    <source>
        <dbReference type="ARBA" id="ARBA00022759"/>
    </source>
</evidence>
<dbReference type="InterPro" id="IPR043502">
    <property type="entry name" value="DNA/RNA_pol_sf"/>
</dbReference>
<dbReference type="AlphaFoldDB" id="A0A2K3K2E5"/>
<keyword evidence="1" id="KW-0808">Transferase</keyword>
<keyword evidence="3" id="KW-0540">Nuclease</keyword>
<gene>
    <name evidence="8" type="ORF">L195_g060191</name>
</gene>
<evidence type="ECO:0000313" key="8">
    <source>
        <dbReference type="EMBL" id="PNX60458.1"/>
    </source>
</evidence>
<dbReference type="GO" id="GO:0004519">
    <property type="term" value="F:endonuclease activity"/>
    <property type="evidence" value="ECO:0007669"/>
    <property type="project" value="UniProtKB-KW"/>
</dbReference>
<sequence>DASNFAVGAILAQRVDKAAHVIYYASRTLDSAQSNYTTTEKELLAIVFALDKFRSYLLGSKVVVFTDHAALKYLLKKPEAKPRLIRWMLLLQEFNVEIKDKSGAENLVADHLSRIERDADPFPIHDNFPDEQLLLCI</sequence>
<name>A0A2K3K2E5_TRIPR</name>
<proteinExistence type="predicted"/>
<protein>
    <recommendedName>
        <fullName evidence="7">Reverse transcriptase RNase H-like domain-containing protein</fullName>
    </recommendedName>
</protein>
<dbReference type="GO" id="GO:0016787">
    <property type="term" value="F:hydrolase activity"/>
    <property type="evidence" value="ECO:0007669"/>
    <property type="project" value="UniProtKB-KW"/>
</dbReference>
<comment type="caution">
    <text evidence="8">The sequence shown here is derived from an EMBL/GenBank/DDBJ whole genome shotgun (WGS) entry which is preliminary data.</text>
</comment>
<dbReference type="STRING" id="57577.A0A2K3K2E5"/>
<keyword evidence="4" id="KW-0255">Endonuclease</keyword>
<dbReference type="CDD" id="cd09274">
    <property type="entry name" value="RNase_HI_RT_Ty3"/>
    <property type="match status" value="1"/>
</dbReference>
<evidence type="ECO:0000256" key="5">
    <source>
        <dbReference type="ARBA" id="ARBA00022801"/>
    </source>
</evidence>
<evidence type="ECO:0000256" key="2">
    <source>
        <dbReference type="ARBA" id="ARBA00022695"/>
    </source>
</evidence>
<dbReference type="FunFam" id="3.10.20.370:FF:000001">
    <property type="entry name" value="Retrovirus-related Pol polyprotein from transposon 17.6-like protein"/>
    <property type="match status" value="1"/>
</dbReference>
<reference evidence="8 9" key="1">
    <citation type="journal article" date="2014" name="Am. J. Bot.">
        <title>Genome assembly and annotation for red clover (Trifolium pratense; Fabaceae).</title>
        <authorList>
            <person name="Istvanek J."/>
            <person name="Jaros M."/>
            <person name="Krenek A."/>
            <person name="Repkova J."/>
        </authorList>
    </citation>
    <scope>NUCLEOTIDE SEQUENCE [LARGE SCALE GENOMIC DNA]</scope>
    <source>
        <strain evidence="9">cv. Tatra</strain>
        <tissue evidence="8">Young leaves</tissue>
    </source>
</reference>
<keyword evidence="2" id="KW-0548">Nucleotidyltransferase</keyword>